<keyword evidence="3" id="KW-1185">Reference proteome</keyword>
<evidence type="ECO:0000259" key="1">
    <source>
        <dbReference type="PROSITE" id="PS50883"/>
    </source>
</evidence>
<dbReference type="InterPro" id="IPR050706">
    <property type="entry name" value="Cyclic-di-GMP_PDE-like"/>
</dbReference>
<reference evidence="2 3" key="1">
    <citation type="submission" date="2020-08" db="EMBL/GenBank/DDBJ databases">
        <title>Genomic Encyclopedia of Type Strains, Phase III (KMG-III): the genomes of soil and plant-associated and newly described type strains.</title>
        <authorList>
            <person name="Whitman W."/>
        </authorList>
    </citation>
    <scope>NUCLEOTIDE SEQUENCE [LARGE SCALE GENOMIC DNA]</scope>
    <source>
        <strain evidence="2 3">CECT 5862</strain>
    </source>
</reference>
<accession>A0A7W5AXR5</accession>
<dbReference type="InterPro" id="IPR035919">
    <property type="entry name" value="EAL_sf"/>
</dbReference>
<dbReference type="InterPro" id="IPR001633">
    <property type="entry name" value="EAL_dom"/>
</dbReference>
<dbReference type="Pfam" id="PF00563">
    <property type="entry name" value="EAL"/>
    <property type="match status" value="1"/>
</dbReference>
<dbReference type="SMART" id="SM00052">
    <property type="entry name" value="EAL"/>
    <property type="match status" value="1"/>
</dbReference>
<dbReference type="PROSITE" id="PS50883">
    <property type="entry name" value="EAL"/>
    <property type="match status" value="1"/>
</dbReference>
<dbReference type="Proteomes" id="UP000570361">
    <property type="component" value="Unassembled WGS sequence"/>
</dbReference>
<dbReference type="EMBL" id="JACHXK010000005">
    <property type="protein sequence ID" value="MBB3110718.1"/>
    <property type="molecule type" value="Genomic_DNA"/>
</dbReference>
<dbReference type="GO" id="GO:0071111">
    <property type="term" value="F:cyclic-guanylate-specific phosphodiesterase activity"/>
    <property type="evidence" value="ECO:0007669"/>
    <property type="project" value="InterPro"/>
</dbReference>
<sequence length="328" mass="36841">MSECQSCLPLELQYCIEVTGAHNTKVLEQIVPYLHSRNVLVSSSAADLTIHESGMADFIDFSQDHMEQGAIRCRLTTDKEWRSLSDIQPLLDASWVDAIIREGRVVPYCQPIMDAQGELYAHEILSRFKRQDGTLASPLEVFSAAKSRGRLYALDRLCRMTAVRSAAKLPSKVFINFIPTSIYSPEHCLRSTVGLASELGIEPSRFVFEVVETEYVEDIDHLKRILTYYRERGFRYALDDVGEGFSTVEMLQQIEPHYMKLDMGYVRGVAASAAKQEVALKLLRAAQQIGATPLAEGVEAPEDYAWLREAGFQLFQGYMFGKPAPVEG</sequence>
<dbReference type="RefSeq" id="WP_183600611.1">
    <property type="nucleotide sequence ID" value="NZ_JACHXK010000005.1"/>
</dbReference>
<organism evidence="2 3">
    <name type="scientific">Paenibacillus phyllosphaerae</name>
    <dbReference type="NCBI Taxonomy" id="274593"/>
    <lineage>
        <taxon>Bacteria</taxon>
        <taxon>Bacillati</taxon>
        <taxon>Bacillota</taxon>
        <taxon>Bacilli</taxon>
        <taxon>Bacillales</taxon>
        <taxon>Paenibacillaceae</taxon>
        <taxon>Paenibacillus</taxon>
    </lineage>
</organism>
<proteinExistence type="predicted"/>
<dbReference type="CDD" id="cd01948">
    <property type="entry name" value="EAL"/>
    <property type="match status" value="1"/>
</dbReference>
<protein>
    <submittedName>
        <fullName evidence="2">EAL domain-containing protein (Putative c-di-GMP-specific phosphodiesterase class I)</fullName>
    </submittedName>
</protein>
<dbReference type="PANTHER" id="PTHR33121">
    <property type="entry name" value="CYCLIC DI-GMP PHOSPHODIESTERASE PDEF"/>
    <property type="match status" value="1"/>
</dbReference>
<gene>
    <name evidence="2" type="ORF">FHS18_002785</name>
</gene>
<dbReference type="PANTHER" id="PTHR33121:SF70">
    <property type="entry name" value="SIGNALING PROTEIN YKOW"/>
    <property type="match status" value="1"/>
</dbReference>
<name>A0A7W5AXR5_9BACL</name>
<feature type="domain" description="EAL" evidence="1">
    <location>
        <begin position="88"/>
        <end position="328"/>
    </location>
</feature>
<evidence type="ECO:0000313" key="3">
    <source>
        <dbReference type="Proteomes" id="UP000570361"/>
    </source>
</evidence>
<comment type="caution">
    <text evidence="2">The sequence shown here is derived from an EMBL/GenBank/DDBJ whole genome shotgun (WGS) entry which is preliminary data.</text>
</comment>
<dbReference type="SUPFAM" id="SSF141868">
    <property type="entry name" value="EAL domain-like"/>
    <property type="match status" value="1"/>
</dbReference>
<evidence type="ECO:0000313" key="2">
    <source>
        <dbReference type="EMBL" id="MBB3110718.1"/>
    </source>
</evidence>
<dbReference type="Gene3D" id="3.20.20.450">
    <property type="entry name" value="EAL domain"/>
    <property type="match status" value="1"/>
</dbReference>
<dbReference type="AlphaFoldDB" id="A0A7W5AXR5"/>